<name>A0AAV2C9W2_9ROSI</name>
<dbReference type="AlphaFoldDB" id="A0AAV2C9W2"/>
<dbReference type="Proteomes" id="UP001497516">
    <property type="component" value="Chromosome 1"/>
</dbReference>
<proteinExistence type="predicted"/>
<protein>
    <submittedName>
        <fullName evidence="1">Uncharacterized protein</fullName>
    </submittedName>
</protein>
<dbReference type="EMBL" id="OZ034813">
    <property type="protein sequence ID" value="CAL1353307.1"/>
    <property type="molecule type" value="Genomic_DNA"/>
</dbReference>
<gene>
    <name evidence="1" type="ORF">LTRI10_LOCUS1215</name>
</gene>
<sequence length="105" mass="12082">MEETGKCLMEKGGSLGFLRVESTFLETTMEKKRRRILGFKLLPFFSFGQAKKMVLTVKLPNAMRSVLRLLCQRKLYRQIDRYQIGNWILIGGRAVEALHNEAFAG</sequence>
<reference evidence="1 2" key="1">
    <citation type="submission" date="2024-04" db="EMBL/GenBank/DDBJ databases">
        <authorList>
            <person name="Fracassetti M."/>
        </authorList>
    </citation>
    <scope>NUCLEOTIDE SEQUENCE [LARGE SCALE GENOMIC DNA]</scope>
</reference>
<evidence type="ECO:0000313" key="2">
    <source>
        <dbReference type="Proteomes" id="UP001497516"/>
    </source>
</evidence>
<keyword evidence="2" id="KW-1185">Reference proteome</keyword>
<accession>A0AAV2C9W2</accession>
<organism evidence="1 2">
    <name type="scientific">Linum trigynum</name>
    <dbReference type="NCBI Taxonomy" id="586398"/>
    <lineage>
        <taxon>Eukaryota</taxon>
        <taxon>Viridiplantae</taxon>
        <taxon>Streptophyta</taxon>
        <taxon>Embryophyta</taxon>
        <taxon>Tracheophyta</taxon>
        <taxon>Spermatophyta</taxon>
        <taxon>Magnoliopsida</taxon>
        <taxon>eudicotyledons</taxon>
        <taxon>Gunneridae</taxon>
        <taxon>Pentapetalae</taxon>
        <taxon>rosids</taxon>
        <taxon>fabids</taxon>
        <taxon>Malpighiales</taxon>
        <taxon>Linaceae</taxon>
        <taxon>Linum</taxon>
    </lineage>
</organism>
<evidence type="ECO:0000313" key="1">
    <source>
        <dbReference type="EMBL" id="CAL1353307.1"/>
    </source>
</evidence>